<keyword evidence="1" id="KW-0472">Membrane</keyword>
<dbReference type="InterPro" id="IPR017850">
    <property type="entry name" value="Alkaline_phosphatase_core_sf"/>
</dbReference>
<accession>A0ABX1J4Q0</accession>
<feature type="domain" description="Sulfatase N-terminal" evidence="2">
    <location>
        <begin position="291"/>
        <end position="465"/>
    </location>
</feature>
<organism evidence="3 4">
    <name type="scientific">Amycolatopsis acididurans</name>
    <dbReference type="NCBI Taxonomy" id="2724524"/>
    <lineage>
        <taxon>Bacteria</taxon>
        <taxon>Bacillati</taxon>
        <taxon>Actinomycetota</taxon>
        <taxon>Actinomycetes</taxon>
        <taxon>Pseudonocardiales</taxon>
        <taxon>Pseudonocardiaceae</taxon>
        <taxon>Amycolatopsis</taxon>
    </lineage>
</organism>
<evidence type="ECO:0000256" key="1">
    <source>
        <dbReference type="SAM" id="Phobius"/>
    </source>
</evidence>
<proteinExistence type="predicted"/>
<sequence length="525" mass="56432">MTRTVVGGTLTVLAVVLVVAALVLPNDLALLTPVAFLRLPVEAIAGVALVLVLRGRARAIVAVTAGALLGVLTLLKLVDMGFFVAFDRPFNLVFDWSFLGPALSLVHGGTLAVIGIVVAALALIAATAWAALRMTRLAVRHRSVSAKVVAVLGVVWLVAAVFGAPLASRGTVGLAYRDVRQVSSDLHDKSAFADALAVDAFRDTPPGKLLTGLRGKNVVLAFVESYGRVAVQDSDIAPRIDALLDSGTQSLAAAGFQARSAFLTSSTTGGGSWLAHSTLESGLWVDNQQRYTTLTGSDRFTLSAAFARAGWRTVNSQPANMADWPEGRFYGYDKLYDFRDLGYRGPAFSYASMPDQYAMAKLQQDELSTPDHPPVMAHIDLVSSHWPWAPLPRMVDWNALGDGTIFNPMPAQGKQLNDVWSDPAKVRAAYADSIQYSLTAVLSWLRTYGDDNTVLIFLGDHQPNTSVTGSDNASRDVPITIVTRDQAVLSRISAWDWRPGLNPAPAAPVWPMDAFRDRFLDAFDG</sequence>
<keyword evidence="1" id="KW-1133">Transmembrane helix</keyword>
<keyword evidence="1" id="KW-0812">Transmembrane</keyword>
<dbReference type="InterPro" id="IPR000917">
    <property type="entry name" value="Sulfatase_N"/>
</dbReference>
<name>A0ABX1J4Q0_9PSEU</name>
<dbReference type="RefSeq" id="WP_168516746.1">
    <property type="nucleotide sequence ID" value="NZ_JAAXLS010000010.1"/>
</dbReference>
<keyword evidence="4" id="KW-1185">Reference proteome</keyword>
<dbReference type="EMBL" id="JAAXLS010000010">
    <property type="protein sequence ID" value="NKQ54644.1"/>
    <property type="molecule type" value="Genomic_DNA"/>
</dbReference>
<feature type="transmembrane region" description="Helical" evidence="1">
    <location>
        <begin position="60"/>
        <end position="86"/>
    </location>
</feature>
<dbReference type="SUPFAM" id="SSF53649">
    <property type="entry name" value="Alkaline phosphatase-like"/>
    <property type="match status" value="1"/>
</dbReference>
<dbReference type="Pfam" id="PF00884">
    <property type="entry name" value="Sulfatase"/>
    <property type="match status" value="1"/>
</dbReference>
<evidence type="ECO:0000259" key="2">
    <source>
        <dbReference type="Pfam" id="PF00884"/>
    </source>
</evidence>
<comment type="caution">
    <text evidence="3">The sequence shown here is derived from an EMBL/GenBank/DDBJ whole genome shotgun (WGS) entry which is preliminary data.</text>
</comment>
<dbReference type="Proteomes" id="UP000715441">
    <property type="component" value="Unassembled WGS sequence"/>
</dbReference>
<evidence type="ECO:0000313" key="3">
    <source>
        <dbReference type="EMBL" id="NKQ54644.1"/>
    </source>
</evidence>
<protein>
    <submittedName>
        <fullName evidence="3">Sulfatase</fullName>
    </submittedName>
</protein>
<gene>
    <name evidence="3" type="ORF">HFP15_17315</name>
</gene>
<reference evidence="3 4" key="1">
    <citation type="submission" date="2020-04" db="EMBL/GenBank/DDBJ databases">
        <title>Novel species.</title>
        <authorList>
            <person name="Teo W.F.A."/>
            <person name="Lipun K."/>
            <person name="Srisuk N."/>
            <person name="Duangmal K."/>
        </authorList>
    </citation>
    <scope>NUCLEOTIDE SEQUENCE [LARGE SCALE GENOMIC DNA]</scope>
    <source>
        <strain evidence="3 4">K13G38</strain>
    </source>
</reference>
<feature type="transmembrane region" description="Helical" evidence="1">
    <location>
        <begin position="106"/>
        <end position="132"/>
    </location>
</feature>
<feature type="transmembrane region" description="Helical" evidence="1">
    <location>
        <begin position="144"/>
        <end position="167"/>
    </location>
</feature>
<evidence type="ECO:0000313" key="4">
    <source>
        <dbReference type="Proteomes" id="UP000715441"/>
    </source>
</evidence>
<dbReference type="Gene3D" id="3.40.720.10">
    <property type="entry name" value="Alkaline Phosphatase, subunit A"/>
    <property type="match status" value="1"/>
</dbReference>
<feature type="transmembrane region" description="Helical" evidence="1">
    <location>
        <begin position="30"/>
        <end position="53"/>
    </location>
</feature>